<proteinExistence type="predicted"/>
<sequence>MDKELPELPAPAAAPPGKARCRGRYKLHGWATPPGNLVVVYLEACARHNVPVNSAVGCSGPWGPAAPAVAAAALVRGACRDGVQASRGWASEVVAGVDEDGYASNSCCALFGVDVTLTEAGLGAGPGGCGLAVAALVFAHIAMLTAAGGWLRARGQLGIGATHLLPPRPSRTHHDVLGPSACEDAGPVLAALAANRAARRSSPAEIVRALRQHGPELRALCFSLLSREGPEGGGAGGRVPLSALREALGEVTGEWGFTGEALDEVLQHEHLLGTATAGRTADASGRLGVTYEELMHFLRTEDQVMRVARAFRRRLPEAKALFFSLAPEQLPGTATGATVTGVAGPRTALSTVRQTITEAAGQPGSGWDVSESDLAAVLSAELLRPLSRAAATGCAPLPGSAAAAAAPGPVVGADGLLVPEWAADGPVAAAAAGGGGGDMLISWPELANTMLFLFNR</sequence>
<dbReference type="EMBL" id="PGGS01000529">
    <property type="protein sequence ID" value="PNH03243.1"/>
    <property type="molecule type" value="Genomic_DNA"/>
</dbReference>
<dbReference type="AlphaFoldDB" id="A0A2J7ZSJ4"/>
<evidence type="ECO:0000313" key="1">
    <source>
        <dbReference type="EMBL" id="PNH03243.1"/>
    </source>
</evidence>
<protein>
    <submittedName>
        <fullName evidence="1">Uncharacterized protein</fullName>
    </submittedName>
</protein>
<dbReference type="OrthoDB" id="120976at2759"/>
<name>A0A2J7ZSJ4_9CHLO</name>
<keyword evidence="2" id="KW-1185">Reference proteome</keyword>
<comment type="caution">
    <text evidence="1">The sequence shown here is derived from an EMBL/GenBank/DDBJ whole genome shotgun (WGS) entry which is preliminary data.</text>
</comment>
<dbReference type="Proteomes" id="UP000236333">
    <property type="component" value="Unassembled WGS sequence"/>
</dbReference>
<reference evidence="1 2" key="1">
    <citation type="journal article" date="2017" name="Mol. Biol. Evol.">
        <title>The 4-celled Tetrabaena socialis nuclear genome reveals the essential components for genetic control of cell number at the origin of multicellularity in the volvocine lineage.</title>
        <authorList>
            <person name="Featherston J."/>
            <person name="Arakaki Y."/>
            <person name="Hanschen E.R."/>
            <person name="Ferris P.J."/>
            <person name="Michod R.E."/>
            <person name="Olson B.J.S.C."/>
            <person name="Nozaki H."/>
            <person name="Durand P.M."/>
        </authorList>
    </citation>
    <scope>NUCLEOTIDE SEQUENCE [LARGE SCALE GENOMIC DNA]</scope>
    <source>
        <strain evidence="1 2">NIES-571</strain>
    </source>
</reference>
<accession>A0A2J7ZSJ4</accession>
<evidence type="ECO:0000313" key="2">
    <source>
        <dbReference type="Proteomes" id="UP000236333"/>
    </source>
</evidence>
<gene>
    <name evidence="1" type="ORF">TSOC_010710</name>
</gene>
<organism evidence="1 2">
    <name type="scientific">Tetrabaena socialis</name>
    <dbReference type="NCBI Taxonomy" id="47790"/>
    <lineage>
        <taxon>Eukaryota</taxon>
        <taxon>Viridiplantae</taxon>
        <taxon>Chlorophyta</taxon>
        <taxon>core chlorophytes</taxon>
        <taxon>Chlorophyceae</taxon>
        <taxon>CS clade</taxon>
        <taxon>Chlamydomonadales</taxon>
        <taxon>Tetrabaenaceae</taxon>
        <taxon>Tetrabaena</taxon>
    </lineage>
</organism>